<evidence type="ECO:0000313" key="4">
    <source>
        <dbReference type="Proteomes" id="UP001597601"/>
    </source>
</evidence>
<name>A0ABW5XUF6_9SPHI</name>
<dbReference type="Pfam" id="PF03548">
    <property type="entry name" value="LolA"/>
    <property type="match status" value="1"/>
</dbReference>
<dbReference type="Gene3D" id="2.50.20.10">
    <property type="entry name" value="Lipoprotein localisation LolA/LolB/LppX"/>
    <property type="match status" value="1"/>
</dbReference>
<reference evidence="4" key="1">
    <citation type="journal article" date="2019" name="Int. J. Syst. Evol. Microbiol.">
        <title>The Global Catalogue of Microorganisms (GCM) 10K type strain sequencing project: providing services to taxonomists for standard genome sequencing and annotation.</title>
        <authorList>
            <consortium name="The Broad Institute Genomics Platform"/>
            <consortium name="The Broad Institute Genome Sequencing Center for Infectious Disease"/>
            <person name="Wu L."/>
            <person name="Ma J."/>
        </authorList>
    </citation>
    <scope>NUCLEOTIDE SEQUENCE [LARGE SCALE GENOMIC DNA]</scope>
    <source>
        <strain evidence="4">KCTC 52232</strain>
    </source>
</reference>
<dbReference type="SUPFAM" id="SSF89392">
    <property type="entry name" value="Prokaryotic lipoproteins and lipoprotein localization factors"/>
    <property type="match status" value="1"/>
</dbReference>
<dbReference type="Proteomes" id="UP001597601">
    <property type="component" value="Unassembled WGS sequence"/>
</dbReference>
<comment type="caution">
    <text evidence="3">The sequence shown here is derived from an EMBL/GenBank/DDBJ whole genome shotgun (WGS) entry which is preliminary data.</text>
</comment>
<organism evidence="3 4">
    <name type="scientific">Mucilaginibacter antarcticus</name>
    <dbReference type="NCBI Taxonomy" id="1855725"/>
    <lineage>
        <taxon>Bacteria</taxon>
        <taxon>Pseudomonadati</taxon>
        <taxon>Bacteroidota</taxon>
        <taxon>Sphingobacteriia</taxon>
        <taxon>Sphingobacteriales</taxon>
        <taxon>Sphingobacteriaceae</taxon>
        <taxon>Mucilaginibacter</taxon>
    </lineage>
</organism>
<dbReference type="PANTHER" id="PTHR35869:SF1">
    <property type="entry name" value="OUTER-MEMBRANE LIPOPROTEIN CARRIER PROTEIN"/>
    <property type="match status" value="1"/>
</dbReference>
<proteinExistence type="predicted"/>
<feature type="signal peptide" evidence="2">
    <location>
        <begin position="1"/>
        <end position="21"/>
    </location>
</feature>
<dbReference type="PANTHER" id="PTHR35869">
    <property type="entry name" value="OUTER-MEMBRANE LIPOPROTEIN CARRIER PROTEIN"/>
    <property type="match status" value="1"/>
</dbReference>
<sequence length="224" mass="24988">MKKILLSIICLLVVAAFPAFAQKDAQAKVILGQVSQKYRTYNIIKSDFTFTVDNPQAGIKETRNGSLITQTKSNKYKVAIYAAGTANVDNEVINDGKTQWTYLKADKEVQVSKASSNPNEFSPAKIFTIYETGYKYLYTGDQKIGGKIYQGIDLTPESEKAQYFKIRLLIDKAKKQIYSAQIFDRNGSKYNYTLRSFVGNAAVAATTFTFDAKAHPGVEVVDLR</sequence>
<evidence type="ECO:0000256" key="1">
    <source>
        <dbReference type="ARBA" id="ARBA00022729"/>
    </source>
</evidence>
<feature type="chain" id="PRO_5045930258" evidence="2">
    <location>
        <begin position="22"/>
        <end position="224"/>
    </location>
</feature>
<dbReference type="InterPro" id="IPR029046">
    <property type="entry name" value="LolA/LolB/LppX"/>
</dbReference>
<accession>A0ABW5XUF6</accession>
<evidence type="ECO:0000256" key="2">
    <source>
        <dbReference type="SAM" id="SignalP"/>
    </source>
</evidence>
<dbReference type="EMBL" id="JBHUON010000029">
    <property type="protein sequence ID" value="MFD2866588.1"/>
    <property type="molecule type" value="Genomic_DNA"/>
</dbReference>
<evidence type="ECO:0000313" key="3">
    <source>
        <dbReference type="EMBL" id="MFD2866588.1"/>
    </source>
</evidence>
<gene>
    <name evidence="3" type="ORF">ACFSYC_17965</name>
</gene>
<dbReference type="InterPro" id="IPR004564">
    <property type="entry name" value="OM_lipoprot_carrier_LolA-like"/>
</dbReference>
<dbReference type="CDD" id="cd16325">
    <property type="entry name" value="LolA"/>
    <property type="match status" value="1"/>
</dbReference>
<dbReference type="RefSeq" id="WP_377130228.1">
    <property type="nucleotide sequence ID" value="NZ_JBHUON010000029.1"/>
</dbReference>
<keyword evidence="4" id="KW-1185">Reference proteome</keyword>
<protein>
    <submittedName>
        <fullName evidence="3">Outer membrane lipoprotein carrier protein LolA</fullName>
    </submittedName>
</protein>
<keyword evidence="3" id="KW-0449">Lipoprotein</keyword>
<keyword evidence="1 2" id="KW-0732">Signal</keyword>